<gene>
    <name evidence="2" type="ORF">EJA03_01305</name>
</gene>
<dbReference type="AlphaFoldDB" id="A0A3R9F9J0"/>
<sequence>MDNAKPITLVSEVVERSFTNDFHCLVALIQHLGAHEKWNSRTPRNIADSIGLDVEDVENVLDGYPAFFRKSSNLSAQKEPLYSLHIRYARRVKKQIEGESSLKEWSAPLSSEEMQILLNLVTNMIGLEAENRRLKEDSRHNNMKVWVALTGAFATAIAAILAQIVSSSS</sequence>
<keyword evidence="3" id="KW-1185">Reference proteome</keyword>
<keyword evidence="1" id="KW-0472">Membrane</keyword>
<evidence type="ECO:0000256" key="1">
    <source>
        <dbReference type="SAM" id="Phobius"/>
    </source>
</evidence>
<dbReference type="Proteomes" id="UP000269041">
    <property type="component" value="Unassembled WGS sequence"/>
</dbReference>
<proteinExistence type="predicted"/>
<feature type="transmembrane region" description="Helical" evidence="1">
    <location>
        <begin position="145"/>
        <end position="165"/>
    </location>
</feature>
<accession>A0A3R9F9J0</accession>
<keyword evidence="1" id="KW-0812">Transmembrane</keyword>
<reference evidence="2 3" key="1">
    <citation type="submission" date="2018-12" db="EMBL/GenBank/DDBJ databases">
        <title>Genomic taxonomy of the Vibrionaceae family.</title>
        <authorList>
            <person name="Gomez-Gil B."/>
            <person name="Enciso-Ibarra K."/>
        </authorList>
    </citation>
    <scope>NUCLEOTIDE SEQUENCE [LARGE SCALE GENOMIC DNA]</scope>
    <source>
        <strain evidence="2 3">CAIM 594</strain>
    </source>
</reference>
<organism evidence="2 3">
    <name type="scientific">Vibrio pectenicida</name>
    <dbReference type="NCBI Taxonomy" id="62763"/>
    <lineage>
        <taxon>Bacteria</taxon>
        <taxon>Pseudomonadati</taxon>
        <taxon>Pseudomonadota</taxon>
        <taxon>Gammaproteobacteria</taxon>
        <taxon>Vibrionales</taxon>
        <taxon>Vibrionaceae</taxon>
        <taxon>Vibrio</taxon>
    </lineage>
</organism>
<protein>
    <submittedName>
        <fullName evidence="2">Uncharacterized protein</fullName>
    </submittedName>
</protein>
<dbReference type="EMBL" id="RSFA01000002">
    <property type="protein sequence ID" value="RSD32918.1"/>
    <property type="molecule type" value="Genomic_DNA"/>
</dbReference>
<dbReference type="RefSeq" id="WP_125319438.1">
    <property type="nucleotide sequence ID" value="NZ_AP024889.1"/>
</dbReference>
<evidence type="ECO:0000313" key="3">
    <source>
        <dbReference type="Proteomes" id="UP000269041"/>
    </source>
</evidence>
<comment type="caution">
    <text evidence="2">The sequence shown here is derived from an EMBL/GenBank/DDBJ whole genome shotgun (WGS) entry which is preliminary data.</text>
</comment>
<evidence type="ECO:0000313" key="2">
    <source>
        <dbReference type="EMBL" id="RSD32918.1"/>
    </source>
</evidence>
<name>A0A3R9F9J0_9VIBR</name>
<keyword evidence="1" id="KW-1133">Transmembrane helix</keyword>
<dbReference type="OrthoDB" id="5876341at2"/>